<sequence>MATTENSKKQLEYPCTHCGMMFKRRPGGRVTCTRTCAKAAERKQKAPTLTAREKKIERRTERMKECGLGYFLLSHPRRAGTVQTYQGMTAAKLHALHDLYNYRERRFGWAGSEHGKDIYHLCHVQPLVGRDGSVGLTTPENLFTGIGRLNQKQGNKPVNAWAGASIPLSERKRKWDVTKRMTQDQVLQKICDFLGPELDIFLDELDKIPPRTKRLRLANSIFRRQEQLLSDDNGYNPLGQLYTLADLKLLTFEELHILDATQQGRTSVRAPDYSKCPIDSELGVLADELARFVEVLSDGQHRENCRFMLTLVHVLGIYLVQINDKQGTARPRFLKIGSAVWSPLSYLYQGQPWRTPAHLLSEDLDGLLNGVYDVKGRELKPGIVPMAQAVLQGLDIDRDHIRNRVLKRLILRTLNPVVAAPDQWSWEDNGSDWLTYIDNLYASLEPTWQALLDVGLCTEEQVLDAHNAVLDSLTDAVEHARQAYLEQPCYTTWHVPFKRFPAWLEFPPIAAERFSHAA</sequence>
<comment type="caution">
    <text evidence="1">The sequence shown here is derived from an EMBL/GenBank/DDBJ whole genome shotgun (WGS) entry which is preliminary data.</text>
</comment>
<dbReference type="EMBL" id="VAUO01000008">
    <property type="protein sequence ID" value="TLP57280.1"/>
    <property type="molecule type" value="Genomic_DNA"/>
</dbReference>
<dbReference type="OrthoDB" id="6806125at2"/>
<reference evidence="1 2" key="1">
    <citation type="submission" date="2019-05" db="EMBL/GenBank/DDBJ databases">
        <title>Pseudomonas sp. SC006 isolated from lettuce that can produce HBGAs.</title>
        <authorList>
            <person name="Wang D."/>
            <person name="Liao N."/>
            <person name="Liu D."/>
            <person name="Zhang Z."/>
            <person name="Zou S."/>
        </authorList>
    </citation>
    <scope>NUCLEOTIDE SEQUENCE [LARGE SCALE GENOMIC DNA]</scope>
    <source>
        <strain evidence="1 2">SC006</strain>
    </source>
</reference>
<dbReference type="RefSeq" id="WP_138220623.1">
    <property type="nucleotide sequence ID" value="NZ_VAUO01000008.1"/>
</dbReference>
<evidence type="ECO:0000313" key="1">
    <source>
        <dbReference type="EMBL" id="TLP57280.1"/>
    </source>
</evidence>
<dbReference type="AlphaFoldDB" id="A0A5R8YUY3"/>
<proteinExistence type="predicted"/>
<gene>
    <name evidence="1" type="ORF">FEM01_16835</name>
</gene>
<accession>A0A5R8YUY3</accession>
<dbReference type="Proteomes" id="UP000309819">
    <property type="component" value="Unassembled WGS sequence"/>
</dbReference>
<name>A0A5R8YUY3_9PSED</name>
<evidence type="ECO:0000313" key="2">
    <source>
        <dbReference type="Proteomes" id="UP000309819"/>
    </source>
</evidence>
<protein>
    <submittedName>
        <fullName evidence="1">Uncharacterized protein</fullName>
    </submittedName>
</protein>
<keyword evidence="2" id="KW-1185">Reference proteome</keyword>
<organism evidence="1 2">
    <name type="scientific">Pseudomonas mosselii</name>
    <dbReference type="NCBI Taxonomy" id="78327"/>
    <lineage>
        <taxon>Bacteria</taxon>
        <taxon>Pseudomonadati</taxon>
        <taxon>Pseudomonadota</taxon>
        <taxon>Gammaproteobacteria</taxon>
        <taxon>Pseudomonadales</taxon>
        <taxon>Pseudomonadaceae</taxon>
        <taxon>Pseudomonas</taxon>
    </lineage>
</organism>